<protein>
    <submittedName>
        <fullName evidence="2">DUF4097 family beta strand repeat-containing protein</fullName>
    </submittedName>
</protein>
<dbReference type="InterPro" id="IPR025164">
    <property type="entry name" value="Toastrack_DUF4097"/>
</dbReference>
<dbReference type="RefSeq" id="WP_344679197.1">
    <property type="nucleotide sequence ID" value="NZ_BAAAUX010000011.1"/>
</dbReference>
<dbReference type="Proteomes" id="UP001500979">
    <property type="component" value="Unassembled WGS sequence"/>
</dbReference>
<sequence>MPIFDTPEPISATIDVVAGQVRIIAGDRADTAVDVRPSDPGSAADVRAAERIRVEYTDRLVVKATRQWRDHTFRSDVASVEVTIELPAGSRVQGDLALGEFRCEGRLGDCRFKTAVGDIRVEDAGELRLKTSSGKITVDRAEGHAEIVTGSGDVRIHELGSTAVVKNSNGDTRLGEVAGDLRMRTANGNISVDRAHASVGARTANGDIRIGEVARGSVELDATTGELEIGIRQGTAAWLDVNSGTGRVETHLDEAEGPEGAADTVRVRARSVTGDIIVHRS</sequence>
<dbReference type="PANTHER" id="PTHR34094:SF1">
    <property type="entry name" value="PROTEIN FAM185A"/>
    <property type="match status" value="1"/>
</dbReference>
<reference evidence="2 3" key="1">
    <citation type="journal article" date="2019" name="Int. J. Syst. Evol. Microbiol.">
        <title>The Global Catalogue of Microorganisms (GCM) 10K type strain sequencing project: providing services to taxonomists for standard genome sequencing and annotation.</title>
        <authorList>
            <consortium name="The Broad Institute Genomics Platform"/>
            <consortium name="The Broad Institute Genome Sequencing Center for Infectious Disease"/>
            <person name="Wu L."/>
            <person name="Ma J."/>
        </authorList>
    </citation>
    <scope>NUCLEOTIDE SEQUENCE [LARGE SCALE GENOMIC DNA]</scope>
    <source>
        <strain evidence="2 3">JCM 9383</strain>
    </source>
</reference>
<evidence type="ECO:0000259" key="1">
    <source>
        <dbReference type="Pfam" id="PF13349"/>
    </source>
</evidence>
<name>A0ABN3V9R9_9PSEU</name>
<comment type="caution">
    <text evidence="2">The sequence shown here is derived from an EMBL/GenBank/DDBJ whole genome shotgun (WGS) entry which is preliminary data.</text>
</comment>
<dbReference type="PANTHER" id="PTHR34094">
    <property type="match status" value="1"/>
</dbReference>
<dbReference type="Pfam" id="PF13349">
    <property type="entry name" value="DUF4097"/>
    <property type="match status" value="1"/>
</dbReference>
<evidence type="ECO:0000313" key="2">
    <source>
        <dbReference type="EMBL" id="GAA2785421.1"/>
    </source>
</evidence>
<accession>A0ABN3V9R9</accession>
<organism evidence="2 3">
    <name type="scientific">Saccharopolyspora taberi</name>
    <dbReference type="NCBI Taxonomy" id="60895"/>
    <lineage>
        <taxon>Bacteria</taxon>
        <taxon>Bacillati</taxon>
        <taxon>Actinomycetota</taxon>
        <taxon>Actinomycetes</taxon>
        <taxon>Pseudonocardiales</taxon>
        <taxon>Pseudonocardiaceae</taxon>
        <taxon>Saccharopolyspora</taxon>
    </lineage>
</organism>
<keyword evidence="3" id="KW-1185">Reference proteome</keyword>
<gene>
    <name evidence="2" type="ORF">GCM10010470_19450</name>
</gene>
<feature type="domain" description="DUF4097" evidence="1">
    <location>
        <begin position="14"/>
        <end position="231"/>
    </location>
</feature>
<evidence type="ECO:0000313" key="3">
    <source>
        <dbReference type="Proteomes" id="UP001500979"/>
    </source>
</evidence>
<proteinExistence type="predicted"/>
<dbReference type="EMBL" id="BAAAUX010000011">
    <property type="protein sequence ID" value="GAA2785421.1"/>
    <property type="molecule type" value="Genomic_DNA"/>
</dbReference>